<dbReference type="PROSITE" id="PS51349">
    <property type="entry name" value="FMN_HYDROXY_ACID_DH_2"/>
    <property type="match status" value="1"/>
</dbReference>
<dbReference type="PANTHER" id="PTHR10578:SF149">
    <property type="entry name" value="2-HYDROXYACID OXIDASE 2"/>
    <property type="match status" value="1"/>
</dbReference>
<evidence type="ECO:0000256" key="3">
    <source>
        <dbReference type="ARBA" id="ARBA00024042"/>
    </source>
</evidence>
<comment type="catalytic activity">
    <reaction evidence="5">
        <text>2-hydroxyoctanoate + O2 = 2-oxooctanoate + H2O2</text>
        <dbReference type="Rhea" id="RHEA:67940"/>
        <dbReference type="ChEBI" id="CHEBI:15379"/>
        <dbReference type="ChEBI" id="CHEBI:16240"/>
        <dbReference type="ChEBI" id="CHEBI:133514"/>
        <dbReference type="ChEBI" id="CHEBI:176689"/>
    </reaction>
    <physiologicalReaction direction="left-to-right" evidence="5">
        <dbReference type="Rhea" id="RHEA:67941"/>
    </physiologicalReaction>
</comment>
<comment type="catalytic activity">
    <reaction evidence="4">
        <text>a (2S)-2-hydroxycarboxylate + O2 = a 2-oxocarboxylate + H2O2</text>
        <dbReference type="Rhea" id="RHEA:16789"/>
        <dbReference type="ChEBI" id="CHEBI:15379"/>
        <dbReference type="ChEBI" id="CHEBI:16240"/>
        <dbReference type="ChEBI" id="CHEBI:35179"/>
        <dbReference type="ChEBI" id="CHEBI:58123"/>
        <dbReference type="EC" id="1.1.3.15"/>
    </reaction>
    <physiologicalReaction direction="left-to-right" evidence="4">
        <dbReference type="Rhea" id="RHEA:16790"/>
    </physiologicalReaction>
</comment>
<dbReference type="InterPro" id="IPR000262">
    <property type="entry name" value="FMN-dep_DH"/>
</dbReference>
<comment type="similarity">
    <text evidence="3">Belongs to the FMN-dependent alpha-hydroxy acid dehydrogenase family.</text>
</comment>
<dbReference type="Pfam" id="PF01070">
    <property type="entry name" value="FMN_dh"/>
    <property type="match status" value="2"/>
</dbReference>
<dbReference type="InterPro" id="IPR037396">
    <property type="entry name" value="FMN_HAD"/>
</dbReference>
<evidence type="ECO:0000313" key="7">
    <source>
        <dbReference type="EMBL" id="KAJ8870922.1"/>
    </source>
</evidence>
<proteinExistence type="inferred from homology"/>
<dbReference type="InterPro" id="IPR008259">
    <property type="entry name" value="FMN_hydac_DH_AS"/>
</dbReference>
<dbReference type="EMBL" id="JARBHB010000012">
    <property type="protein sequence ID" value="KAJ8870922.1"/>
    <property type="molecule type" value="Genomic_DNA"/>
</dbReference>
<gene>
    <name evidence="7" type="ORF">PR048_027224</name>
</gene>
<organism evidence="7 8">
    <name type="scientific">Dryococelus australis</name>
    <dbReference type="NCBI Taxonomy" id="614101"/>
    <lineage>
        <taxon>Eukaryota</taxon>
        <taxon>Metazoa</taxon>
        <taxon>Ecdysozoa</taxon>
        <taxon>Arthropoda</taxon>
        <taxon>Hexapoda</taxon>
        <taxon>Insecta</taxon>
        <taxon>Pterygota</taxon>
        <taxon>Neoptera</taxon>
        <taxon>Polyneoptera</taxon>
        <taxon>Phasmatodea</taxon>
        <taxon>Verophasmatodea</taxon>
        <taxon>Anareolatae</taxon>
        <taxon>Phasmatidae</taxon>
        <taxon>Eurycanthinae</taxon>
        <taxon>Dryococelus</taxon>
    </lineage>
</organism>
<evidence type="ECO:0000256" key="4">
    <source>
        <dbReference type="ARBA" id="ARBA00029325"/>
    </source>
</evidence>
<evidence type="ECO:0000256" key="5">
    <source>
        <dbReference type="ARBA" id="ARBA00029327"/>
    </source>
</evidence>
<evidence type="ECO:0000256" key="1">
    <source>
        <dbReference type="ARBA" id="ARBA00001917"/>
    </source>
</evidence>
<dbReference type="PROSITE" id="PS00557">
    <property type="entry name" value="FMN_HYDROXY_ACID_DH_1"/>
    <property type="match status" value="1"/>
</dbReference>
<sequence>MREQDSNLLHSHLPSLPSMPRACLKRHSTIGLNSSRKEKNHCSWSTVNDLILHIEDMSANKGLVCLQDYEQYAHQNLDKNALDYYRSGAGDEYSLELNRTSFKSYRIRPCCLVDVSSVDVSTQVLGTCVSLPVGISPTAMQRMAHPDGECATARVSDKYPTTATSKVMCNKDWGVFAAAGDAGTVFILSTLSTSSVEEVSAAAPHTTKWFQLYIYKDRELTEKLVKRVEDAGYQALVLTVDAPVFGIRRSDVRNKFKLPPHLTLANFKGLHATDVTESKGGSGINEYVLSLFDPALSWEDINWLKSITKLPIILKGILTAQDAVRGVDAGAAAILVSNHGARQIDSTPASIEVLPEVVKAVGGRVEVYLDGGVRQGTDIFKALALGAKMVFVGRPALWGLTHSGQQGVKNILDILKWELETTFSLTGCNSVQNIRPCMVVHKSFYHKL</sequence>
<keyword evidence="2" id="KW-0560">Oxidoreductase</keyword>
<accession>A0ABQ9GEV2</accession>
<dbReference type="PIRSF" id="PIRSF000138">
    <property type="entry name" value="Al-hdrx_acd_dh"/>
    <property type="match status" value="1"/>
</dbReference>
<dbReference type="Gene3D" id="3.20.20.70">
    <property type="entry name" value="Aldolase class I"/>
    <property type="match status" value="1"/>
</dbReference>
<dbReference type="CDD" id="cd02809">
    <property type="entry name" value="alpha_hydroxyacid_oxid_FMN"/>
    <property type="match status" value="1"/>
</dbReference>
<evidence type="ECO:0000259" key="6">
    <source>
        <dbReference type="PROSITE" id="PS51349"/>
    </source>
</evidence>
<dbReference type="Proteomes" id="UP001159363">
    <property type="component" value="Chromosome 11"/>
</dbReference>
<dbReference type="InterPro" id="IPR013785">
    <property type="entry name" value="Aldolase_TIM"/>
</dbReference>
<dbReference type="SUPFAM" id="SSF51395">
    <property type="entry name" value="FMN-linked oxidoreductases"/>
    <property type="match status" value="1"/>
</dbReference>
<dbReference type="InterPro" id="IPR012133">
    <property type="entry name" value="Alpha-hydoxy_acid_DH_FMN"/>
</dbReference>
<dbReference type="PANTHER" id="PTHR10578">
    <property type="entry name" value="S -2-HYDROXY-ACID OXIDASE-RELATED"/>
    <property type="match status" value="1"/>
</dbReference>
<comment type="caution">
    <text evidence="7">The sequence shown here is derived from an EMBL/GenBank/DDBJ whole genome shotgun (WGS) entry which is preliminary data.</text>
</comment>
<protein>
    <recommendedName>
        <fullName evidence="6">FMN hydroxy acid dehydrogenase domain-containing protein</fullName>
    </recommendedName>
</protein>
<comment type="cofactor">
    <cofactor evidence="1">
        <name>FMN</name>
        <dbReference type="ChEBI" id="CHEBI:58210"/>
    </cofactor>
</comment>
<reference evidence="7 8" key="1">
    <citation type="submission" date="2023-02" db="EMBL/GenBank/DDBJ databases">
        <title>LHISI_Scaffold_Assembly.</title>
        <authorList>
            <person name="Stuart O.P."/>
            <person name="Cleave R."/>
            <person name="Magrath M.J.L."/>
            <person name="Mikheyev A.S."/>
        </authorList>
    </citation>
    <scope>NUCLEOTIDE SEQUENCE [LARGE SCALE GENOMIC DNA]</scope>
    <source>
        <strain evidence="7">Daus_M_001</strain>
        <tissue evidence="7">Leg muscle</tissue>
    </source>
</reference>
<evidence type="ECO:0000313" key="8">
    <source>
        <dbReference type="Proteomes" id="UP001159363"/>
    </source>
</evidence>
<name>A0ABQ9GEV2_9NEOP</name>
<keyword evidence="8" id="KW-1185">Reference proteome</keyword>
<feature type="domain" description="FMN hydroxy acid dehydrogenase" evidence="6">
    <location>
        <begin position="58"/>
        <end position="444"/>
    </location>
</feature>
<evidence type="ECO:0000256" key="2">
    <source>
        <dbReference type="ARBA" id="ARBA00023002"/>
    </source>
</evidence>